<organism evidence="1 2">
    <name type="scientific">Aureimonas flava</name>
    <dbReference type="NCBI Taxonomy" id="2320271"/>
    <lineage>
        <taxon>Bacteria</taxon>
        <taxon>Pseudomonadati</taxon>
        <taxon>Pseudomonadota</taxon>
        <taxon>Alphaproteobacteria</taxon>
        <taxon>Hyphomicrobiales</taxon>
        <taxon>Aurantimonadaceae</taxon>
        <taxon>Aureimonas</taxon>
    </lineage>
</organism>
<protein>
    <submittedName>
        <fullName evidence="1">Uncharacterized protein</fullName>
    </submittedName>
</protein>
<accession>A0A3A1WWT7</accession>
<reference evidence="2" key="1">
    <citation type="submission" date="2018-09" db="EMBL/GenBank/DDBJ databases">
        <authorList>
            <person name="Tuo L."/>
        </authorList>
    </citation>
    <scope>NUCLEOTIDE SEQUENCE [LARGE SCALE GENOMIC DNA]</scope>
    <source>
        <strain evidence="2">M2BS4Y-1</strain>
    </source>
</reference>
<dbReference type="Proteomes" id="UP000265750">
    <property type="component" value="Unassembled WGS sequence"/>
</dbReference>
<gene>
    <name evidence="1" type="ORF">D3218_01610</name>
</gene>
<sequence length="224" mass="25041">MRTLADFMAASEQVRRTLVRSCKYQPVARILQHDDAKLAIGRYLRGDADAGYLREQVESLRDRMADTPFEADTNQHNADYIERFAEVSAAIELPDVERLPPGDRQPLMVGGMRVTVELHLMLERTTRNNRRRLGAAALRYAKRKPLPPAVGEWQSAFLLGYLARTTHDPDATPENGLCLTIDAHSGVVYQAPTDSARRFASMEAACTSIAERWANIAPPPNARL</sequence>
<name>A0A3A1WWT7_9HYPH</name>
<evidence type="ECO:0000313" key="2">
    <source>
        <dbReference type="Proteomes" id="UP000265750"/>
    </source>
</evidence>
<dbReference type="AlphaFoldDB" id="A0A3A1WWT7"/>
<evidence type="ECO:0000313" key="1">
    <source>
        <dbReference type="EMBL" id="RIY03482.1"/>
    </source>
</evidence>
<keyword evidence="2" id="KW-1185">Reference proteome</keyword>
<proteinExistence type="predicted"/>
<comment type="caution">
    <text evidence="1">The sequence shown here is derived from an EMBL/GenBank/DDBJ whole genome shotgun (WGS) entry which is preliminary data.</text>
</comment>
<dbReference type="EMBL" id="QYRN01000001">
    <property type="protein sequence ID" value="RIY03482.1"/>
    <property type="molecule type" value="Genomic_DNA"/>
</dbReference>